<gene>
    <name evidence="16" type="ORF">SAMN05421783_12222</name>
</gene>
<dbReference type="Pfam" id="PF13342">
    <property type="entry name" value="Toprim_Crpt"/>
    <property type="match status" value="1"/>
</dbReference>
<organism evidence="16 17">
    <name type="scientific">Thiocapsa roseopersicina</name>
    <dbReference type="NCBI Taxonomy" id="1058"/>
    <lineage>
        <taxon>Bacteria</taxon>
        <taxon>Pseudomonadati</taxon>
        <taxon>Pseudomonadota</taxon>
        <taxon>Gammaproteobacteria</taxon>
        <taxon>Chromatiales</taxon>
        <taxon>Chromatiaceae</taxon>
        <taxon>Thiocapsa</taxon>
    </lineage>
</organism>
<evidence type="ECO:0000256" key="2">
    <source>
        <dbReference type="ARBA" id="ARBA00009446"/>
    </source>
</evidence>
<dbReference type="SMART" id="SM00437">
    <property type="entry name" value="TOP1Ac"/>
    <property type="match status" value="1"/>
</dbReference>
<evidence type="ECO:0000256" key="3">
    <source>
        <dbReference type="ARBA" id="ARBA00012891"/>
    </source>
</evidence>
<evidence type="ECO:0000256" key="10">
    <source>
        <dbReference type="ARBA" id="ARBA00031985"/>
    </source>
</evidence>
<dbReference type="Gene3D" id="1.10.460.10">
    <property type="entry name" value="Topoisomerase I, domain 2"/>
    <property type="match status" value="1"/>
</dbReference>
<dbReference type="PROSITE" id="PS00396">
    <property type="entry name" value="TOPO_IA_1"/>
    <property type="match status" value="1"/>
</dbReference>
<dbReference type="Pfam" id="PF01131">
    <property type="entry name" value="Topoisom_bac"/>
    <property type="match status" value="1"/>
</dbReference>
<dbReference type="NCBIfam" id="TIGR01056">
    <property type="entry name" value="topB"/>
    <property type="match status" value="1"/>
</dbReference>
<evidence type="ECO:0000256" key="1">
    <source>
        <dbReference type="ARBA" id="ARBA00000213"/>
    </source>
</evidence>
<feature type="region of interest" description="Disordered" evidence="13">
    <location>
        <begin position="446"/>
        <end position="470"/>
    </location>
</feature>
<evidence type="ECO:0000256" key="9">
    <source>
        <dbReference type="ARBA" id="ARBA00030003"/>
    </source>
</evidence>
<evidence type="ECO:0000256" key="7">
    <source>
        <dbReference type="ARBA" id="ARBA00023125"/>
    </source>
</evidence>
<keyword evidence="4" id="KW-0479">Metal-binding</keyword>
<evidence type="ECO:0000313" key="16">
    <source>
        <dbReference type="EMBL" id="SDX35205.1"/>
    </source>
</evidence>
<evidence type="ECO:0000256" key="6">
    <source>
        <dbReference type="ARBA" id="ARBA00023029"/>
    </source>
</evidence>
<dbReference type="EMBL" id="FNNZ01000022">
    <property type="protein sequence ID" value="SDX35205.1"/>
    <property type="molecule type" value="Genomic_DNA"/>
</dbReference>
<feature type="domain" description="Toprim" evidence="14">
    <location>
        <begin position="2"/>
        <end position="140"/>
    </location>
</feature>
<dbReference type="InterPro" id="IPR034144">
    <property type="entry name" value="TOPRIM_TopoIII"/>
</dbReference>
<dbReference type="PANTHER" id="PTHR11390">
    <property type="entry name" value="PROKARYOTIC DNA TOPOISOMERASE"/>
    <property type="match status" value="1"/>
</dbReference>
<reference evidence="17" key="1">
    <citation type="submission" date="2016-10" db="EMBL/GenBank/DDBJ databases">
        <authorList>
            <person name="Varghese N."/>
            <person name="Submissions S."/>
        </authorList>
    </citation>
    <scope>NUCLEOTIDE SEQUENCE [LARGE SCALE GENOMIC DNA]</scope>
    <source>
        <strain evidence="17">DSM 217</strain>
    </source>
</reference>
<dbReference type="GO" id="GO:0043597">
    <property type="term" value="C:cytoplasmic replication fork"/>
    <property type="evidence" value="ECO:0007669"/>
    <property type="project" value="TreeGrafter"/>
</dbReference>
<dbReference type="OrthoDB" id="9803554at2"/>
<dbReference type="InterPro" id="IPR013826">
    <property type="entry name" value="Topo_IA_cen_sub3"/>
</dbReference>
<name>A0A1H3B074_THIRO</name>
<dbReference type="InterPro" id="IPR003601">
    <property type="entry name" value="Topo_IA_2"/>
</dbReference>
<dbReference type="InterPro" id="IPR006171">
    <property type="entry name" value="TOPRIM_dom"/>
</dbReference>
<dbReference type="PRINTS" id="PR00417">
    <property type="entry name" value="PRTPISMRASEI"/>
</dbReference>
<evidence type="ECO:0000313" key="17">
    <source>
        <dbReference type="Proteomes" id="UP000198816"/>
    </source>
</evidence>
<keyword evidence="7" id="KW-0238">DNA-binding</keyword>
<evidence type="ECO:0000259" key="14">
    <source>
        <dbReference type="PROSITE" id="PS50880"/>
    </source>
</evidence>
<dbReference type="Pfam" id="PF01751">
    <property type="entry name" value="Toprim"/>
    <property type="match status" value="1"/>
</dbReference>
<dbReference type="SMART" id="SM00493">
    <property type="entry name" value="TOPRIM"/>
    <property type="match status" value="1"/>
</dbReference>
<dbReference type="InterPro" id="IPR013825">
    <property type="entry name" value="Topo_IA_cen_sub2"/>
</dbReference>
<dbReference type="GO" id="GO:0006310">
    <property type="term" value="P:DNA recombination"/>
    <property type="evidence" value="ECO:0007669"/>
    <property type="project" value="TreeGrafter"/>
</dbReference>
<dbReference type="SMART" id="SM00436">
    <property type="entry name" value="TOP1Bc"/>
    <property type="match status" value="1"/>
</dbReference>
<dbReference type="Gene3D" id="3.40.50.140">
    <property type="match status" value="1"/>
</dbReference>
<dbReference type="InterPro" id="IPR013497">
    <property type="entry name" value="Topo_IA_cen"/>
</dbReference>
<dbReference type="SUPFAM" id="SSF56712">
    <property type="entry name" value="Prokaryotic type I DNA topoisomerase"/>
    <property type="match status" value="1"/>
</dbReference>
<dbReference type="InterPro" id="IPR025589">
    <property type="entry name" value="Toprim_C_rpt"/>
</dbReference>
<dbReference type="AlphaFoldDB" id="A0A1H3B074"/>
<keyword evidence="6" id="KW-0799">Topoisomerase</keyword>
<sequence length="906" mass="99234">MTIVVVAEKPSVARDIARVLGARRKGEGFLEGNGYRVTWAIGHLIHFAEPDEYGEVQGVDWAGRWSAGQLPMIPEAWKLKTSKQTAAQFKLVKALITAPDTERLVCATDAGREGEHIFRLIYQHARCKKPFDRLWISSLTDEAIREGFRALRPGQAYDHLADAARARAQADWLIGMNLTRAYTVHNRVLCTIGRVQTPTLAMIVARDQAIASFTKAFFYELVAHLSTSDPRLNQARFDALYIRDGETRIEKKEEAERLHRELSPHRTGTVTKVEKKVRTVRPPPLYDLTNLQRDANRRFGFTAAQVLEHAQSLYETHKLISYPRTESRHISEDMLPELPGILKGLQHPLAAEALDRLQSGHRLSKAYVDRTKLTDHHAILPTGKAPSPDLPAPLRKIYDLVATRFVAVFLPDQRIEETRVEIAIGDATFLARGALVLDPGWKRAEAAGRAPPRGEPAPGAAPVEGDAAEETGEAGVLPPLVQGQALAVDSLEVQEKETQPPRHYDDSTLLAAMKNAGREIEDDALAAAMKQSGLGTPATRAEIIEKLIRTRYVERRRKQLHATPKGIALIGLVAPALRSPELTAEWEQRLKDVEHGELPVEVFDRDIVGFLRDLVPQIAQGPAMSAEQVTAERAERPASTGAKTGKTGGTRKAGRPSRSGAARGTSRGSGEPAAGGLGACPICHEGEVTENARAYGCSRYREGCGFTVWKTVAGLALTQDQVRRLIAQGRLPHMEGFTSKAGKPFGAGLRLDAAGKVVFDFEAEATDTGSAEAAVEDGQGARKATRSRRGAPTAPVTPELAKDSRAPTHSIRDQPPVCPKCGQGKIIEGRRGFGCNRFREGCDFVVWKTFDGRDLDETDIRALIERGRTRLIKGNGAGLDSVRLRLDAQWQVVTETMATDAPEEGF</sequence>
<feature type="compositionally biased region" description="Low complexity" evidence="13">
    <location>
        <begin position="656"/>
        <end position="670"/>
    </location>
</feature>
<dbReference type="STRING" id="1058.SAMN05421783_12222"/>
<feature type="domain" description="Topo IA-type catalytic" evidence="15">
    <location>
        <begin position="157"/>
        <end position="615"/>
    </location>
</feature>
<dbReference type="PANTHER" id="PTHR11390:SF21">
    <property type="entry name" value="DNA TOPOISOMERASE 3-ALPHA"/>
    <property type="match status" value="1"/>
</dbReference>
<dbReference type="InterPro" id="IPR023405">
    <property type="entry name" value="Topo_IA_core_domain"/>
</dbReference>
<comment type="similarity">
    <text evidence="2">Belongs to the type IA topoisomerase family.</text>
</comment>
<comment type="catalytic activity">
    <reaction evidence="1">
        <text>ATP-independent breakage of single-stranded DNA, followed by passage and rejoining.</text>
        <dbReference type="EC" id="5.6.2.1"/>
    </reaction>
</comment>
<dbReference type="GO" id="GO:0006265">
    <property type="term" value="P:DNA topological change"/>
    <property type="evidence" value="ECO:0007669"/>
    <property type="project" value="InterPro"/>
</dbReference>
<dbReference type="GO" id="GO:0006281">
    <property type="term" value="P:DNA repair"/>
    <property type="evidence" value="ECO:0007669"/>
    <property type="project" value="TreeGrafter"/>
</dbReference>
<dbReference type="InterPro" id="IPR000380">
    <property type="entry name" value="Topo_IA"/>
</dbReference>
<feature type="compositionally biased region" description="Low complexity" evidence="13">
    <location>
        <begin position="447"/>
        <end position="465"/>
    </location>
</feature>
<feature type="region of interest" description="Disordered" evidence="13">
    <location>
        <begin position="621"/>
        <end position="674"/>
    </location>
</feature>
<keyword evidence="17" id="KW-1185">Reference proteome</keyword>
<evidence type="ECO:0000256" key="13">
    <source>
        <dbReference type="SAM" id="MobiDB-lite"/>
    </source>
</evidence>
<dbReference type="InterPro" id="IPR005738">
    <property type="entry name" value="TopoIII"/>
</dbReference>
<feature type="compositionally biased region" description="Basic and acidic residues" evidence="13">
    <location>
        <begin position="800"/>
        <end position="812"/>
    </location>
</feature>
<evidence type="ECO:0000256" key="5">
    <source>
        <dbReference type="ARBA" id="ARBA00022842"/>
    </source>
</evidence>
<proteinExistence type="inferred from homology"/>
<evidence type="ECO:0000259" key="15">
    <source>
        <dbReference type="PROSITE" id="PS52039"/>
    </source>
</evidence>
<dbReference type="InterPro" id="IPR023406">
    <property type="entry name" value="Topo_IA_AS"/>
</dbReference>
<dbReference type="Gene3D" id="2.70.20.10">
    <property type="entry name" value="Topoisomerase I, domain 3"/>
    <property type="match status" value="1"/>
</dbReference>
<evidence type="ECO:0000256" key="11">
    <source>
        <dbReference type="ARBA" id="ARBA00032235"/>
    </source>
</evidence>
<protein>
    <recommendedName>
        <fullName evidence="3">DNA topoisomerase</fullName>
        <ecNumber evidence="3">5.6.2.1</ecNumber>
    </recommendedName>
    <alternativeName>
        <fullName evidence="12">Omega-protein</fullName>
    </alternativeName>
    <alternativeName>
        <fullName evidence="11">Relaxing enzyme</fullName>
    </alternativeName>
    <alternativeName>
        <fullName evidence="9">Swivelase</fullName>
    </alternativeName>
    <alternativeName>
        <fullName evidence="10">Untwisting enzyme</fullName>
    </alternativeName>
</protein>
<evidence type="ECO:0000256" key="4">
    <source>
        <dbReference type="ARBA" id="ARBA00022723"/>
    </source>
</evidence>
<dbReference type="InterPro" id="IPR013824">
    <property type="entry name" value="Topo_IA_cen_sub1"/>
</dbReference>
<dbReference type="PROSITE" id="PS52039">
    <property type="entry name" value="TOPO_IA_2"/>
    <property type="match status" value="1"/>
</dbReference>
<dbReference type="NCBIfam" id="NF005829">
    <property type="entry name" value="PRK07726.1"/>
    <property type="match status" value="1"/>
</dbReference>
<evidence type="ECO:0000256" key="8">
    <source>
        <dbReference type="ARBA" id="ARBA00023235"/>
    </source>
</evidence>
<dbReference type="RefSeq" id="WP_093036016.1">
    <property type="nucleotide sequence ID" value="NZ_FNNZ01000022.1"/>
</dbReference>
<keyword evidence="5" id="KW-0460">Magnesium</keyword>
<dbReference type="GO" id="GO:0046872">
    <property type="term" value="F:metal ion binding"/>
    <property type="evidence" value="ECO:0007669"/>
    <property type="project" value="UniProtKB-KW"/>
</dbReference>
<dbReference type="InterPro" id="IPR003602">
    <property type="entry name" value="Topo_IA_DNA-bd_dom"/>
</dbReference>
<dbReference type="Gene3D" id="1.10.290.10">
    <property type="entry name" value="Topoisomerase I, domain 4"/>
    <property type="match status" value="1"/>
</dbReference>
<dbReference type="GO" id="GO:0003917">
    <property type="term" value="F:DNA topoisomerase type I (single strand cut, ATP-independent) activity"/>
    <property type="evidence" value="ECO:0007669"/>
    <property type="project" value="UniProtKB-EC"/>
</dbReference>
<evidence type="ECO:0000256" key="12">
    <source>
        <dbReference type="ARBA" id="ARBA00032877"/>
    </source>
</evidence>
<dbReference type="GO" id="GO:0003677">
    <property type="term" value="F:DNA binding"/>
    <property type="evidence" value="ECO:0007669"/>
    <property type="project" value="UniProtKB-KW"/>
</dbReference>
<dbReference type="Proteomes" id="UP000198816">
    <property type="component" value="Unassembled WGS sequence"/>
</dbReference>
<accession>A0A1H3B074</accession>
<keyword evidence="8 16" id="KW-0413">Isomerase</keyword>
<dbReference type="PROSITE" id="PS50880">
    <property type="entry name" value="TOPRIM"/>
    <property type="match status" value="1"/>
</dbReference>
<dbReference type="EC" id="5.6.2.1" evidence="3"/>
<dbReference type="CDD" id="cd03362">
    <property type="entry name" value="TOPRIM_TopoIA_TopoIII"/>
    <property type="match status" value="1"/>
</dbReference>
<feature type="region of interest" description="Disordered" evidence="13">
    <location>
        <begin position="769"/>
        <end position="816"/>
    </location>
</feature>
<dbReference type="CDD" id="cd00186">
    <property type="entry name" value="TOP1Ac"/>
    <property type="match status" value="1"/>
</dbReference>